<evidence type="ECO:0000313" key="3">
    <source>
        <dbReference type="EMBL" id="MBD2568702.1"/>
    </source>
</evidence>
<accession>A0ABR8FHL3</accession>
<feature type="region of interest" description="Disordered" evidence="1">
    <location>
        <begin position="171"/>
        <end position="199"/>
    </location>
</feature>
<organism evidence="3 4">
    <name type="scientific">Anabaena lutea FACHB-196</name>
    <dbReference type="NCBI Taxonomy" id="2692881"/>
    <lineage>
        <taxon>Bacteria</taxon>
        <taxon>Bacillati</taxon>
        <taxon>Cyanobacteriota</taxon>
        <taxon>Cyanophyceae</taxon>
        <taxon>Nostocales</taxon>
        <taxon>Nostocaceae</taxon>
        <taxon>Anabaena</taxon>
    </lineage>
</organism>
<feature type="compositionally biased region" description="Polar residues" evidence="1">
    <location>
        <begin position="353"/>
        <end position="375"/>
    </location>
</feature>
<protein>
    <submittedName>
        <fullName evidence="3">Relaxase/mobilization nuclease domain-containing protein</fullName>
    </submittedName>
</protein>
<evidence type="ECO:0000256" key="1">
    <source>
        <dbReference type="SAM" id="MobiDB-lite"/>
    </source>
</evidence>
<feature type="compositionally biased region" description="Polar residues" evidence="1">
    <location>
        <begin position="177"/>
        <end position="189"/>
    </location>
</feature>
<proteinExistence type="predicted"/>
<evidence type="ECO:0000313" key="4">
    <source>
        <dbReference type="Proteomes" id="UP000640531"/>
    </source>
</evidence>
<reference evidence="3 4" key="1">
    <citation type="journal article" date="2020" name="ISME J.">
        <title>Comparative genomics reveals insights into cyanobacterial evolution and habitat adaptation.</title>
        <authorList>
            <person name="Chen M.Y."/>
            <person name="Teng W.K."/>
            <person name="Zhao L."/>
            <person name="Hu C.X."/>
            <person name="Zhou Y.K."/>
            <person name="Han B.P."/>
            <person name="Song L.R."/>
            <person name="Shu W.S."/>
        </authorList>
    </citation>
    <scope>NUCLEOTIDE SEQUENCE [LARGE SCALE GENOMIC DNA]</scope>
    <source>
        <strain evidence="3 4">FACHB-196</strain>
    </source>
</reference>
<sequence>MIGKQFKNQSFRSTLEYVLGKEKATMIDSNMGGTTPVQLTREFGAARRFRPNLQRACAHVILSIPHRDVSHDKGEYHEHLEDEQYTEIAQHWLKSMKFLGEELNQSQYIVARHHDTNHEHIHIIASRIRMNGSVVPDSWDYRRSEVILRQLEKDYGLEAVSCSSDRVAQRVQEESGVETTVSNRHSQTQKQKHHSSNQPPITQLLADIIDAATKDQPTVTQLIQRLQQQGVVVHPQFNAGGLFKEAIAFELNDVKVGGYKLGSAYSFPGLQKKRGVSYNPERDLPAIHSCRGKKQVEMPETTVKTMMATLSPEDEIALVNTNTNDINQAIAKRPAGISQSAGPKAIASEKSSKNALDSEPSSAISVNGNSQTSSRVGDVIPSLSAHQQGNKPKNYANSISPIIRLFWQQAGQPETYSGKYYDLELERDILKLRRKSGEEIAEIPLHDGAESKDKGLTSEDLIILERLKELLLNHNQQQEPENQKELA</sequence>
<dbReference type="Proteomes" id="UP000640531">
    <property type="component" value="Unassembled WGS sequence"/>
</dbReference>
<keyword evidence="4" id="KW-1185">Reference proteome</keyword>
<feature type="domain" description="MobA/VirD2-like nuclease" evidence="2">
    <location>
        <begin position="17"/>
        <end position="157"/>
    </location>
</feature>
<dbReference type="EMBL" id="JACJST010000010">
    <property type="protein sequence ID" value="MBD2568702.1"/>
    <property type="molecule type" value="Genomic_DNA"/>
</dbReference>
<evidence type="ECO:0000259" key="2">
    <source>
        <dbReference type="Pfam" id="PF03432"/>
    </source>
</evidence>
<comment type="caution">
    <text evidence="3">The sequence shown here is derived from an EMBL/GenBank/DDBJ whole genome shotgun (WGS) entry which is preliminary data.</text>
</comment>
<name>A0ABR8FHL3_9NOST</name>
<feature type="region of interest" description="Disordered" evidence="1">
    <location>
        <begin position="334"/>
        <end position="376"/>
    </location>
</feature>
<gene>
    <name evidence="3" type="ORF">H6G59_12465</name>
</gene>
<dbReference type="Pfam" id="PF03432">
    <property type="entry name" value="Relaxase"/>
    <property type="match status" value="1"/>
</dbReference>
<dbReference type="InterPro" id="IPR005094">
    <property type="entry name" value="Endonuclease_MobA/VirD2"/>
</dbReference>